<dbReference type="Gene3D" id="3.40.50.150">
    <property type="entry name" value="Vaccinia Virus protein VP39"/>
    <property type="match status" value="1"/>
</dbReference>
<evidence type="ECO:0000256" key="2">
    <source>
        <dbReference type="ARBA" id="ARBA00022679"/>
    </source>
</evidence>
<dbReference type="PROSITE" id="PS51686">
    <property type="entry name" value="SAM_MT_RSMB_NOP"/>
    <property type="match status" value="1"/>
</dbReference>
<dbReference type="GO" id="GO:0008173">
    <property type="term" value="F:RNA methyltransferase activity"/>
    <property type="evidence" value="ECO:0007669"/>
    <property type="project" value="InterPro"/>
</dbReference>
<dbReference type="SUPFAM" id="SSF53335">
    <property type="entry name" value="S-adenosyl-L-methionine-dependent methyltransferases"/>
    <property type="match status" value="1"/>
</dbReference>
<feature type="binding site" evidence="5">
    <location>
        <position position="248"/>
    </location>
    <ligand>
        <name>S-adenosyl-L-methionine</name>
        <dbReference type="ChEBI" id="CHEBI:59789"/>
    </ligand>
</feature>
<dbReference type="Gene3D" id="3.40.50.300">
    <property type="entry name" value="P-loop containing nucleotide triphosphate hydrolases"/>
    <property type="match status" value="1"/>
</dbReference>
<evidence type="ECO:0000256" key="4">
    <source>
        <dbReference type="ARBA" id="ARBA00022884"/>
    </source>
</evidence>
<name>A0A8J4TYS5_CLAMG</name>
<sequence>PCCVNTEQSPATPATARGTNQLAQRDHVTSQGLEFHRLLRIKEEKRKSRAERKVCESVLEHFNNQYTLELGEVWLSAREVLLNPHCWQYGVLLNRFSDHLDVTAVLKSLGYYSLLSQPDPPNTRPLQCLVHKDAARLPTQRHREGWLKQYYLMNAASLLPVLALDVKDGERVLDLCSAPGGKALAVLQTANPGLLHCNEVDKSRYAWLVKTLESYIPHTLRDTVTVTNEDGRDIGLTKLEMFDKVLVDAPCSNDRSWLFSPGAQQGELRLRERAKLPQLQKELICSALSAVRPGGIVVYSTCTFSSAENHFVVLRTWGESCVTKPVTFKFLNKNTRTMGLHYSAPEETLEKPWRTMEWSDSNRDEMKWFLIHFKPKSRVKHLRILLIGPVGSGKSSFINSVKTALLSRQVCDAAVDAYGGTSFTMKYTTYKVKKGEDDLFPFVFNDIMGLEEASNTVQHSEKGMKEVAPKGVQISDIISAIQGHVPEGYTFDPENELTSECNEYVHNPSLDEKVHCLVHVLPGDRITLMADNIIVKMRTIREKARDLGIPEVVVMSMVDKACPMVSGDLEKMDRSRKINAKVNLLALLAFDDEQ</sequence>
<evidence type="ECO:0000313" key="8">
    <source>
        <dbReference type="EMBL" id="KAF5897233.1"/>
    </source>
</evidence>
<dbReference type="GO" id="GO:0003723">
    <property type="term" value="F:RNA binding"/>
    <property type="evidence" value="ECO:0007669"/>
    <property type="project" value="UniProtKB-UniRule"/>
</dbReference>
<dbReference type="CDD" id="cd02440">
    <property type="entry name" value="AdoMet_MTases"/>
    <property type="match status" value="1"/>
</dbReference>
<feature type="domain" description="SAM-dependent MTase RsmB/NOP-type" evidence="7">
    <location>
        <begin position="81"/>
        <end position="376"/>
    </location>
</feature>
<dbReference type="PRINTS" id="PR02008">
    <property type="entry name" value="RCMTFAMILY"/>
</dbReference>
<dbReference type="SUPFAM" id="SSF52540">
    <property type="entry name" value="P-loop containing nucleoside triphosphate hydrolases"/>
    <property type="match status" value="1"/>
</dbReference>
<evidence type="ECO:0000256" key="5">
    <source>
        <dbReference type="PROSITE-ProRule" id="PRU01023"/>
    </source>
</evidence>
<keyword evidence="4 5" id="KW-0694">RNA-binding</keyword>
<proteinExistence type="inferred from homology"/>
<evidence type="ECO:0000259" key="7">
    <source>
        <dbReference type="PROSITE" id="PS51686"/>
    </source>
</evidence>
<dbReference type="InterPro" id="IPR001678">
    <property type="entry name" value="MeTrfase_RsmB-F_NOP2_dom"/>
</dbReference>
<accession>A0A8J4TYS5</accession>
<dbReference type="InterPro" id="IPR049560">
    <property type="entry name" value="MeTrfase_RsmB-F_NOP2_cat"/>
</dbReference>
<keyword evidence="3 5" id="KW-0949">S-adenosyl-L-methionine</keyword>
<dbReference type="Gene3D" id="6.20.240.40">
    <property type="match status" value="1"/>
</dbReference>
<dbReference type="InterPro" id="IPR029063">
    <property type="entry name" value="SAM-dependent_MTases_sf"/>
</dbReference>
<dbReference type="InterPro" id="IPR027417">
    <property type="entry name" value="P-loop_NTPase"/>
</dbReference>
<feature type="binding site" evidence="5">
    <location>
        <position position="230"/>
    </location>
    <ligand>
        <name>S-adenosyl-L-methionine</name>
        <dbReference type="ChEBI" id="CHEBI:59789"/>
    </ligand>
</feature>
<dbReference type="InterPro" id="IPR023267">
    <property type="entry name" value="RCMT"/>
</dbReference>
<dbReference type="GO" id="GO:0031167">
    <property type="term" value="P:rRNA methylation"/>
    <property type="evidence" value="ECO:0007669"/>
    <property type="project" value="TreeGrafter"/>
</dbReference>
<keyword evidence="2 5" id="KW-0808">Transferase</keyword>
<organism evidence="8 9">
    <name type="scientific">Clarias magur</name>
    <name type="common">Asian catfish</name>
    <name type="synonym">Macropteronotus magur</name>
    <dbReference type="NCBI Taxonomy" id="1594786"/>
    <lineage>
        <taxon>Eukaryota</taxon>
        <taxon>Metazoa</taxon>
        <taxon>Chordata</taxon>
        <taxon>Craniata</taxon>
        <taxon>Vertebrata</taxon>
        <taxon>Euteleostomi</taxon>
        <taxon>Actinopterygii</taxon>
        <taxon>Neopterygii</taxon>
        <taxon>Teleostei</taxon>
        <taxon>Ostariophysi</taxon>
        <taxon>Siluriformes</taxon>
        <taxon>Clariidae</taxon>
        <taxon>Clarias</taxon>
    </lineage>
</organism>
<gene>
    <name evidence="8" type="primary">nsun3</name>
    <name evidence="8" type="ORF">DAT39_013063</name>
</gene>
<dbReference type="GO" id="GO:0005762">
    <property type="term" value="C:mitochondrial large ribosomal subunit"/>
    <property type="evidence" value="ECO:0007669"/>
    <property type="project" value="TreeGrafter"/>
</dbReference>
<evidence type="ECO:0000313" key="9">
    <source>
        <dbReference type="Proteomes" id="UP000727407"/>
    </source>
</evidence>
<dbReference type="CDD" id="cd00882">
    <property type="entry name" value="Ras_like_GTPase"/>
    <property type="match status" value="1"/>
</dbReference>
<feature type="binding site" evidence="5">
    <location>
        <begin position="176"/>
        <end position="182"/>
    </location>
    <ligand>
        <name>S-adenosyl-L-methionine</name>
        <dbReference type="ChEBI" id="CHEBI:59789"/>
    </ligand>
</feature>
<feature type="binding site" evidence="5">
    <location>
        <position position="199"/>
    </location>
    <ligand>
        <name>S-adenosyl-L-methionine</name>
        <dbReference type="ChEBI" id="CHEBI:59789"/>
    </ligand>
</feature>
<evidence type="ECO:0000256" key="1">
    <source>
        <dbReference type="ARBA" id="ARBA00022603"/>
    </source>
</evidence>
<feature type="non-terminal residue" evidence="8">
    <location>
        <position position="594"/>
    </location>
</feature>
<dbReference type="AlphaFoldDB" id="A0A8J4TYS5"/>
<feature type="region of interest" description="Disordered" evidence="6">
    <location>
        <begin position="1"/>
        <end position="20"/>
    </location>
</feature>
<evidence type="ECO:0000256" key="6">
    <source>
        <dbReference type="SAM" id="MobiDB-lite"/>
    </source>
</evidence>
<dbReference type="EMBL" id="QNUK01000243">
    <property type="protein sequence ID" value="KAF5897233.1"/>
    <property type="molecule type" value="Genomic_DNA"/>
</dbReference>
<evidence type="ECO:0000256" key="3">
    <source>
        <dbReference type="ARBA" id="ARBA00022691"/>
    </source>
</evidence>
<reference evidence="8" key="1">
    <citation type="submission" date="2020-07" db="EMBL/GenBank/DDBJ databases">
        <title>Clarias magur genome sequencing, assembly and annotation.</title>
        <authorList>
            <person name="Kushwaha B."/>
            <person name="Kumar R."/>
            <person name="Das P."/>
            <person name="Joshi C.G."/>
            <person name="Kumar D."/>
            <person name="Nagpure N.S."/>
            <person name="Pandey M."/>
            <person name="Agarwal S."/>
            <person name="Srivastava S."/>
            <person name="Singh M."/>
            <person name="Sahoo L."/>
            <person name="Jayasankar P."/>
            <person name="Meher P.K."/>
            <person name="Koringa P.G."/>
            <person name="Iquebal M.A."/>
            <person name="Das S.P."/>
            <person name="Bit A."/>
            <person name="Patnaik S."/>
            <person name="Patel N."/>
            <person name="Shah T.M."/>
            <person name="Hinsu A."/>
            <person name="Jena J.K."/>
        </authorList>
    </citation>
    <scope>NUCLEOTIDE SEQUENCE</scope>
    <source>
        <strain evidence="8">CIFAMagur01</strain>
        <tissue evidence="8">Testis</tissue>
    </source>
</reference>
<dbReference type="Proteomes" id="UP000727407">
    <property type="component" value="Unassembled WGS sequence"/>
</dbReference>
<keyword evidence="9" id="KW-1185">Reference proteome</keyword>
<dbReference type="PANTHER" id="PTHR22808">
    <property type="entry name" value="NCL1 YEAST -RELATED NOL1/NOP2/FMU SUN DOMAIN-CONTAINING"/>
    <property type="match status" value="1"/>
</dbReference>
<dbReference type="Pfam" id="PF01189">
    <property type="entry name" value="Methyltr_RsmB-F"/>
    <property type="match status" value="1"/>
</dbReference>
<keyword evidence="1 5" id="KW-0489">Methyltransferase</keyword>
<dbReference type="PANTHER" id="PTHR22808:SF8">
    <property type="entry name" value="TRNA (CYTOSINE(34)-C(5))-METHYLTRANSFERASE, MITOCHONDRIAL"/>
    <property type="match status" value="1"/>
</dbReference>
<comment type="similarity">
    <text evidence="5">Belongs to the class I-like SAM-binding methyltransferase superfamily. RsmB/NOP family.</text>
</comment>
<comment type="caution">
    <text evidence="8">The sequence shown here is derived from an EMBL/GenBank/DDBJ whole genome shotgun (WGS) entry which is preliminary data.</text>
</comment>
<feature type="active site" description="Nucleophile" evidence="5">
    <location>
        <position position="302"/>
    </location>
</feature>
<protein>
    <submittedName>
        <fullName evidence="8">tRNA (Cytosine(34)-C(5))-methyltransferase, mitochondrial</fullName>
    </submittedName>
</protein>
<dbReference type="OrthoDB" id="8020218at2759"/>